<dbReference type="PATRIC" id="fig|1423769.4.peg.481"/>
<sequence>MNKRWQQGLISTILVAVLVILGLYLAQDAMAAWVVRHNTVTVTKTTVKAAIKKQKPTYNFDQVKPLSLASLSAAAVSKHDVGAVGKLVVPELNLDLPIVLGVGNAQLAFAAGTLNPGQKMGKGKFEKY</sequence>
<accession>A0A0R1R9Y5</accession>
<dbReference type="AlphaFoldDB" id="A0A0R1R9Y5"/>
<dbReference type="InterPro" id="IPR023365">
    <property type="entry name" value="Sortase_dom-sf"/>
</dbReference>
<dbReference type="EMBL" id="AZEU01000012">
    <property type="protein sequence ID" value="KRL53532.1"/>
    <property type="molecule type" value="Genomic_DNA"/>
</dbReference>
<dbReference type="Proteomes" id="UP000051790">
    <property type="component" value="Unassembled WGS sequence"/>
</dbReference>
<dbReference type="Gene3D" id="2.40.260.10">
    <property type="entry name" value="Sortase"/>
    <property type="match status" value="1"/>
</dbReference>
<evidence type="ECO:0000313" key="2">
    <source>
        <dbReference type="Proteomes" id="UP000051790"/>
    </source>
</evidence>
<reference evidence="1 2" key="1">
    <citation type="journal article" date="2015" name="Genome Announc.">
        <title>Expanding the biotechnology potential of lactobacilli through comparative genomics of 213 strains and associated genera.</title>
        <authorList>
            <person name="Sun Z."/>
            <person name="Harris H.M."/>
            <person name="McCann A."/>
            <person name="Guo C."/>
            <person name="Argimon S."/>
            <person name="Zhang W."/>
            <person name="Yang X."/>
            <person name="Jeffery I.B."/>
            <person name="Cooney J.C."/>
            <person name="Kagawa T.F."/>
            <person name="Liu W."/>
            <person name="Song Y."/>
            <person name="Salvetti E."/>
            <person name="Wrobel A."/>
            <person name="Rasinkangas P."/>
            <person name="Parkhill J."/>
            <person name="Rea M.C."/>
            <person name="O'Sullivan O."/>
            <person name="Ritari J."/>
            <person name="Douillard F.P."/>
            <person name="Paul Ross R."/>
            <person name="Yang R."/>
            <person name="Briner A.E."/>
            <person name="Felis G.E."/>
            <person name="de Vos W.M."/>
            <person name="Barrangou R."/>
            <person name="Klaenhammer T.R."/>
            <person name="Caufield P.W."/>
            <person name="Cui Y."/>
            <person name="Zhang H."/>
            <person name="O'Toole P.W."/>
        </authorList>
    </citation>
    <scope>NUCLEOTIDE SEQUENCE [LARGE SCALE GENOMIC DNA]</scope>
    <source>
        <strain evidence="1 2">DSM 13343</strain>
    </source>
</reference>
<name>A0A0R1R9Y5_9LACO</name>
<organism evidence="1 2">
    <name type="scientific">Lacticaseibacillus manihotivorans DSM 13343 = JCM 12514</name>
    <dbReference type="NCBI Taxonomy" id="1423769"/>
    <lineage>
        <taxon>Bacteria</taxon>
        <taxon>Bacillati</taxon>
        <taxon>Bacillota</taxon>
        <taxon>Bacilli</taxon>
        <taxon>Lactobacillales</taxon>
        <taxon>Lactobacillaceae</taxon>
        <taxon>Lacticaseibacillus</taxon>
    </lineage>
</organism>
<dbReference type="RefSeq" id="WP_056962267.1">
    <property type="nucleotide sequence ID" value="NZ_AZEU01000012.1"/>
</dbReference>
<protein>
    <submittedName>
        <fullName evidence="1">Uncharacterized protein</fullName>
    </submittedName>
</protein>
<evidence type="ECO:0000313" key="1">
    <source>
        <dbReference type="EMBL" id="KRL53532.1"/>
    </source>
</evidence>
<keyword evidence="2" id="KW-1185">Reference proteome</keyword>
<proteinExistence type="predicted"/>
<dbReference type="OrthoDB" id="1648028at2"/>
<dbReference type="SUPFAM" id="SSF63817">
    <property type="entry name" value="Sortase"/>
    <property type="match status" value="1"/>
</dbReference>
<gene>
    <name evidence="1" type="ORF">FD01_GL000450</name>
</gene>
<comment type="caution">
    <text evidence="1">The sequence shown here is derived from an EMBL/GenBank/DDBJ whole genome shotgun (WGS) entry which is preliminary data.</text>
</comment>